<name>A0A8X6QFD3_NEPPI</name>
<dbReference type="EMBL" id="BMAW01030404">
    <property type="protein sequence ID" value="GFU16255.1"/>
    <property type="molecule type" value="Genomic_DNA"/>
</dbReference>
<sequence length="77" mass="9143">MNYDFRLQYHLRATSPVSRPLSPETYRKTHTLSAKGALQPFPCLLMDFQLPFEAEGDARNWERKDSLRLLSHFPRRH</sequence>
<proteinExistence type="predicted"/>
<comment type="caution">
    <text evidence="1">The sequence shown here is derived from an EMBL/GenBank/DDBJ whole genome shotgun (WGS) entry which is preliminary data.</text>
</comment>
<dbReference type="AlphaFoldDB" id="A0A8X6QFD3"/>
<reference evidence="1" key="1">
    <citation type="submission" date="2020-08" db="EMBL/GenBank/DDBJ databases">
        <title>Multicomponent nature underlies the extraordinary mechanical properties of spider dragline silk.</title>
        <authorList>
            <person name="Kono N."/>
            <person name="Nakamura H."/>
            <person name="Mori M."/>
            <person name="Yoshida Y."/>
            <person name="Ohtoshi R."/>
            <person name="Malay A.D."/>
            <person name="Moran D.A.P."/>
            <person name="Tomita M."/>
            <person name="Numata K."/>
            <person name="Arakawa K."/>
        </authorList>
    </citation>
    <scope>NUCLEOTIDE SEQUENCE</scope>
</reference>
<organism evidence="1 2">
    <name type="scientific">Nephila pilipes</name>
    <name type="common">Giant wood spider</name>
    <name type="synonym">Nephila maculata</name>
    <dbReference type="NCBI Taxonomy" id="299642"/>
    <lineage>
        <taxon>Eukaryota</taxon>
        <taxon>Metazoa</taxon>
        <taxon>Ecdysozoa</taxon>
        <taxon>Arthropoda</taxon>
        <taxon>Chelicerata</taxon>
        <taxon>Arachnida</taxon>
        <taxon>Araneae</taxon>
        <taxon>Araneomorphae</taxon>
        <taxon>Entelegynae</taxon>
        <taxon>Araneoidea</taxon>
        <taxon>Nephilidae</taxon>
        <taxon>Nephila</taxon>
    </lineage>
</organism>
<dbReference type="Proteomes" id="UP000887013">
    <property type="component" value="Unassembled WGS sequence"/>
</dbReference>
<keyword evidence="2" id="KW-1185">Reference proteome</keyword>
<evidence type="ECO:0000313" key="1">
    <source>
        <dbReference type="EMBL" id="GFU16255.1"/>
    </source>
</evidence>
<gene>
    <name evidence="1" type="ORF">NPIL_87181</name>
</gene>
<accession>A0A8X6QFD3</accession>
<protein>
    <submittedName>
        <fullName evidence="1">Uncharacterized protein</fullName>
    </submittedName>
</protein>
<evidence type="ECO:0000313" key="2">
    <source>
        <dbReference type="Proteomes" id="UP000887013"/>
    </source>
</evidence>